<dbReference type="PROSITE" id="PS50889">
    <property type="entry name" value="S4"/>
    <property type="match status" value="1"/>
</dbReference>
<sequence length="246" mass="27912">MERLQKVIAQAGIASRRKAEKLIEDGRVQVNDKTVVELGTKVRPGKDKVTVDGVPLDREAPVYYLFYKPRKVLSAANDDRGRTTVVDYFPEVKERIFPVGRLDYETSGLMILTNDGEFANELMHPKNRVPKTYIAKVKGKPSPQQLKQLERGIELEDGKTAPAKVKFKTGDKKKDTSIIEVVMHEGKNRQVRRMFEAIDHEIVKLKREQYAFLTLDGLNAGESRPLKPIEVQQLRESAVTKPSKKS</sequence>
<dbReference type="InterPro" id="IPR006145">
    <property type="entry name" value="PsdUridine_synth_RsuA/RluA"/>
</dbReference>
<evidence type="ECO:0000259" key="7">
    <source>
        <dbReference type="SMART" id="SM00363"/>
    </source>
</evidence>
<proteinExistence type="inferred from homology"/>
<dbReference type="PROSITE" id="PS01149">
    <property type="entry name" value="PSI_RSU"/>
    <property type="match status" value="1"/>
</dbReference>
<dbReference type="FunFam" id="3.30.70.1560:FF:000001">
    <property type="entry name" value="Pseudouridine synthase"/>
    <property type="match status" value="1"/>
</dbReference>
<dbReference type="CDD" id="cd00165">
    <property type="entry name" value="S4"/>
    <property type="match status" value="1"/>
</dbReference>
<dbReference type="InterPro" id="IPR050343">
    <property type="entry name" value="RsuA_PseudoU_synthase"/>
</dbReference>
<dbReference type="AlphaFoldDB" id="A0A2P8HW29"/>
<dbReference type="PANTHER" id="PTHR47683:SF2">
    <property type="entry name" value="RNA-BINDING S4 DOMAIN-CONTAINING PROTEIN"/>
    <property type="match status" value="1"/>
</dbReference>
<evidence type="ECO:0000256" key="4">
    <source>
        <dbReference type="PROSITE-ProRule" id="PRU00182"/>
    </source>
</evidence>
<reference evidence="8 9" key="1">
    <citation type="submission" date="2018-03" db="EMBL/GenBank/DDBJ databases">
        <title>Genomic Encyclopedia of Type Strains, Phase III (KMG-III): the genomes of soil and plant-associated and newly described type strains.</title>
        <authorList>
            <person name="Whitman W."/>
        </authorList>
    </citation>
    <scope>NUCLEOTIDE SEQUENCE [LARGE SCALE GENOMIC DNA]</scope>
    <source>
        <strain evidence="8 9">CGMCC 1.07653</strain>
    </source>
</reference>
<keyword evidence="9" id="KW-1185">Reference proteome</keyword>
<dbReference type="OrthoDB" id="9807213at2"/>
<feature type="region of interest" description="Disordered" evidence="6">
    <location>
        <begin position="220"/>
        <end position="246"/>
    </location>
</feature>
<evidence type="ECO:0000256" key="2">
    <source>
        <dbReference type="ARBA" id="ARBA00022884"/>
    </source>
</evidence>
<dbReference type="InterPro" id="IPR020094">
    <property type="entry name" value="TruA/RsuA/RluB/E/F_N"/>
</dbReference>
<dbReference type="GO" id="GO:0003723">
    <property type="term" value="F:RNA binding"/>
    <property type="evidence" value="ECO:0007669"/>
    <property type="project" value="UniProtKB-KW"/>
</dbReference>
<dbReference type="GO" id="GO:0005829">
    <property type="term" value="C:cytosol"/>
    <property type="evidence" value="ECO:0007669"/>
    <property type="project" value="UniProtKB-ARBA"/>
</dbReference>
<dbReference type="NCBIfam" id="TIGR00093">
    <property type="entry name" value="pseudouridine synthase"/>
    <property type="match status" value="1"/>
</dbReference>
<gene>
    <name evidence="8" type="ORF">B0H94_10353</name>
</gene>
<dbReference type="GO" id="GO:0120159">
    <property type="term" value="F:rRNA pseudouridine synthase activity"/>
    <property type="evidence" value="ECO:0007669"/>
    <property type="project" value="UniProtKB-ARBA"/>
</dbReference>
<dbReference type="InterPro" id="IPR020103">
    <property type="entry name" value="PsdUridine_synth_cat_dom_sf"/>
</dbReference>
<evidence type="ECO:0000256" key="3">
    <source>
        <dbReference type="ARBA" id="ARBA00023235"/>
    </source>
</evidence>
<evidence type="ECO:0000313" key="8">
    <source>
        <dbReference type="EMBL" id="PSL50442.1"/>
    </source>
</evidence>
<evidence type="ECO:0000256" key="1">
    <source>
        <dbReference type="ARBA" id="ARBA00008348"/>
    </source>
</evidence>
<dbReference type="CDD" id="cd02870">
    <property type="entry name" value="PseudoU_synth_RsuA_like"/>
    <property type="match status" value="1"/>
</dbReference>
<feature type="domain" description="RNA-binding S4" evidence="7">
    <location>
        <begin position="2"/>
        <end position="66"/>
    </location>
</feature>
<dbReference type="RefSeq" id="WP_106587774.1">
    <property type="nucleotide sequence ID" value="NZ_PYAV01000003.1"/>
</dbReference>
<comment type="similarity">
    <text evidence="1 5">Belongs to the pseudouridine synthase RsuA family.</text>
</comment>
<dbReference type="Pfam" id="PF00849">
    <property type="entry name" value="PseudoU_synth_2"/>
    <property type="match status" value="1"/>
</dbReference>
<keyword evidence="3 5" id="KW-0413">Isomerase</keyword>
<dbReference type="InterPro" id="IPR002942">
    <property type="entry name" value="S4_RNA-bd"/>
</dbReference>
<dbReference type="InterPro" id="IPR018496">
    <property type="entry name" value="PsdUridine_synth_RsuA/RluB_CS"/>
</dbReference>
<dbReference type="PANTHER" id="PTHR47683">
    <property type="entry name" value="PSEUDOURIDINE SYNTHASE FAMILY PROTEIN-RELATED"/>
    <property type="match status" value="1"/>
</dbReference>
<dbReference type="SUPFAM" id="SSF55174">
    <property type="entry name" value="Alpha-L RNA-binding motif"/>
    <property type="match status" value="1"/>
</dbReference>
<dbReference type="InterPro" id="IPR042092">
    <property type="entry name" value="PsdUridine_s_RsuA/RluB/E/F_cat"/>
</dbReference>
<dbReference type="SUPFAM" id="SSF55120">
    <property type="entry name" value="Pseudouridine synthase"/>
    <property type="match status" value="1"/>
</dbReference>
<dbReference type="Gene3D" id="3.30.70.1560">
    <property type="entry name" value="Alpha-L RNA-binding motif"/>
    <property type="match status" value="1"/>
</dbReference>
<evidence type="ECO:0000313" key="9">
    <source>
        <dbReference type="Proteomes" id="UP000242310"/>
    </source>
</evidence>
<dbReference type="FunFam" id="3.30.70.580:FF:000005">
    <property type="entry name" value="Pseudouridine synthase"/>
    <property type="match status" value="1"/>
</dbReference>
<keyword evidence="2 4" id="KW-0694">RNA-binding</keyword>
<dbReference type="GO" id="GO:0000455">
    <property type="term" value="P:enzyme-directed rRNA pseudouridine synthesis"/>
    <property type="evidence" value="ECO:0007669"/>
    <property type="project" value="UniProtKB-ARBA"/>
</dbReference>
<dbReference type="FunFam" id="3.10.290.10:FF:000003">
    <property type="entry name" value="Pseudouridine synthase"/>
    <property type="match status" value="1"/>
</dbReference>
<name>A0A2P8HW29_9BACI</name>
<dbReference type="Pfam" id="PF01479">
    <property type="entry name" value="S4"/>
    <property type="match status" value="1"/>
</dbReference>
<dbReference type="InterPro" id="IPR000748">
    <property type="entry name" value="PsdUridine_synth_RsuA/RluB/E/F"/>
</dbReference>
<dbReference type="Proteomes" id="UP000242310">
    <property type="component" value="Unassembled WGS sequence"/>
</dbReference>
<dbReference type="EC" id="5.4.99.-" evidence="5"/>
<dbReference type="EMBL" id="PYAV01000003">
    <property type="protein sequence ID" value="PSL50442.1"/>
    <property type="molecule type" value="Genomic_DNA"/>
</dbReference>
<organism evidence="8 9">
    <name type="scientific">Salsuginibacillus halophilus</name>
    <dbReference type="NCBI Taxonomy" id="517424"/>
    <lineage>
        <taxon>Bacteria</taxon>
        <taxon>Bacillati</taxon>
        <taxon>Bacillota</taxon>
        <taxon>Bacilli</taxon>
        <taxon>Bacillales</taxon>
        <taxon>Bacillaceae</taxon>
        <taxon>Salsuginibacillus</taxon>
    </lineage>
</organism>
<dbReference type="InterPro" id="IPR036986">
    <property type="entry name" value="S4_RNA-bd_sf"/>
</dbReference>
<accession>A0A2P8HW29</accession>
<dbReference type="Gene3D" id="3.10.290.10">
    <property type="entry name" value="RNA-binding S4 domain"/>
    <property type="match status" value="1"/>
</dbReference>
<protein>
    <recommendedName>
        <fullName evidence="5">Pseudouridine synthase</fullName>
        <ecNumber evidence="5">5.4.99.-</ecNumber>
    </recommendedName>
</protein>
<dbReference type="SMART" id="SM00363">
    <property type="entry name" value="S4"/>
    <property type="match status" value="1"/>
</dbReference>
<evidence type="ECO:0000256" key="6">
    <source>
        <dbReference type="SAM" id="MobiDB-lite"/>
    </source>
</evidence>
<comment type="caution">
    <text evidence="8">The sequence shown here is derived from an EMBL/GenBank/DDBJ whole genome shotgun (WGS) entry which is preliminary data.</text>
</comment>
<evidence type="ECO:0000256" key="5">
    <source>
        <dbReference type="RuleBase" id="RU003887"/>
    </source>
</evidence>
<dbReference type="Gene3D" id="3.30.70.580">
    <property type="entry name" value="Pseudouridine synthase I, catalytic domain, N-terminal subdomain"/>
    <property type="match status" value="1"/>
</dbReference>